<organism evidence="1 2">
    <name type="scientific">Trichonephila clavata</name>
    <name type="common">Joro spider</name>
    <name type="synonym">Nephila clavata</name>
    <dbReference type="NCBI Taxonomy" id="2740835"/>
    <lineage>
        <taxon>Eukaryota</taxon>
        <taxon>Metazoa</taxon>
        <taxon>Ecdysozoa</taxon>
        <taxon>Arthropoda</taxon>
        <taxon>Chelicerata</taxon>
        <taxon>Arachnida</taxon>
        <taxon>Araneae</taxon>
        <taxon>Araneomorphae</taxon>
        <taxon>Entelegynae</taxon>
        <taxon>Araneoidea</taxon>
        <taxon>Nephilidae</taxon>
        <taxon>Trichonephila</taxon>
    </lineage>
</organism>
<reference evidence="1" key="1">
    <citation type="submission" date="2020-07" db="EMBL/GenBank/DDBJ databases">
        <title>Multicomponent nature underlies the extraordinary mechanical properties of spider dragline silk.</title>
        <authorList>
            <person name="Kono N."/>
            <person name="Nakamura H."/>
            <person name="Mori M."/>
            <person name="Yoshida Y."/>
            <person name="Ohtoshi R."/>
            <person name="Malay A.D."/>
            <person name="Moran D.A.P."/>
            <person name="Tomita M."/>
            <person name="Numata K."/>
            <person name="Arakawa K."/>
        </authorList>
    </citation>
    <scope>NUCLEOTIDE SEQUENCE</scope>
</reference>
<comment type="caution">
    <text evidence="1">The sequence shown here is derived from an EMBL/GenBank/DDBJ whole genome shotgun (WGS) entry which is preliminary data.</text>
</comment>
<proteinExistence type="predicted"/>
<accession>A0A8X6H3W5</accession>
<sequence length="79" mass="8863">MVDRVRGCTERGTATAFQKTSLGIDQETARATRGSFVLSPSVSIRKNKKERKWGQAWRQSMFGERLAWTEKGVFSKGAP</sequence>
<protein>
    <submittedName>
        <fullName evidence="1">Uncharacterized protein</fullName>
    </submittedName>
</protein>
<dbReference type="Proteomes" id="UP000887116">
    <property type="component" value="Unassembled WGS sequence"/>
</dbReference>
<evidence type="ECO:0000313" key="1">
    <source>
        <dbReference type="EMBL" id="GFR14660.1"/>
    </source>
</evidence>
<evidence type="ECO:0000313" key="2">
    <source>
        <dbReference type="Proteomes" id="UP000887116"/>
    </source>
</evidence>
<gene>
    <name evidence="1" type="ORF">TNCT_104121</name>
</gene>
<dbReference type="EMBL" id="BMAO01017291">
    <property type="protein sequence ID" value="GFR14660.1"/>
    <property type="molecule type" value="Genomic_DNA"/>
</dbReference>
<name>A0A8X6H3W5_TRICU</name>
<keyword evidence="2" id="KW-1185">Reference proteome</keyword>
<dbReference type="AlphaFoldDB" id="A0A8X6H3W5"/>